<evidence type="ECO:0000313" key="3">
    <source>
        <dbReference type="Proteomes" id="UP000006591"/>
    </source>
</evidence>
<proteinExistence type="predicted"/>
<name>A0A0E0HDT9_ORYNI</name>
<dbReference type="AlphaFoldDB" id="A0A0E0HDT9"/>
<sequence length="93" mass="10518">MAVPLSDELDGGKGEVVREGAAARRRRPARSWRRGEAAVEERQWRCSAAHQRRRCDKGMWSWRWGEVAVEAEVGVRTVACEDATTAPRLGERQ</sequence>
<feature type="region of interest" description="Disordered" evidence="1">
    <location>
        <begin position="1"/>
        <end position="32"/>
    </location>
</feature>
<dbReference type="Proteomes" id="UP000006591">
    <property type="component" value="Chromosome 5"/>
</dbReference>
<dbReference type="EnsemblPlants" id="ONIVA05G15380.1">
    <property type="protein sequence ID" value="ONIVA05G15380.1"/>
    <property type="gene ID" value="ONIVA05G15380"/>
</dbReference>
<reference evidence="2" key="2">
    <citation type="submission" date="2018-04" db="EMBL/GenBank/DDBJ databases">
        <title>OnivRS2 (Oryza nivara Reference Sequence Version 2).</title>
        <authorList>
            <person name="Zhang J."/>
            <person name="Kudrna D."/>
            <person name="Lee S."/>
            <person name="Talag J."/>
            <person name="Rajasekar S."/>
            <person name="Welchert J."/>
            <person name="Hsing Y.-I."/>
            <person name="Wing R.A."/>
        </authorList>
    </citation>
    <scope>NUCLEOTIDE SEQUENCE [LARGE SCALE GENOMIC DNA]</scope>
    <source>
        <strain evidence="2">SL10</strain>
    </source>
</reference>
<feature type="compositionally biased region" description="Basic residues" evidence="1">
    <location>
        <begin position="23"/>
        <end position="32"/>
    </location>
</feature>
<evidence type="ECO:0000256" key="1">
    <source>
        <dbReference type="SAM" id="MobiDB-lite"/>
    </source>
</evidence>
<evidence type="ECO:0000313" key="2">
    <source>
        <dbReference type="EnsemblPlants" id="ONIVA05G15380.1"/>
    </source>
</evidence>
<accession>A0A0E0HDT9</accession>
<keyword evidence="3" id="KW-1185">Reference proteome</keyword>
<protein>
    <submittedName>
        <fullName evidence="2">Uncharacterized protein</fullName>
    </submittedName>
</protein>
<dbReference type="HOGENOM" id="CLU_2403397_0_0_1"/>
<feature type="compositionally biased region" description="Basic and acidic residues" evidence="1">
    <location>
        <begin position="10"/>
        <end position="22"/>
    </location>
</feature>
<organism evidence="2">
    <name type="scientific">Oryza nivara</name>
    <name type="common">Indian wild rice</name>
    <name type="synonym">Oryza sativa f. spontanea</name>
    <dbReference type="NCBI Taxonomy" id="4536"/>
    <lineage>
        <taxon>Eukaryota</taxon>
        <taxon>Viridiplantae</taxon>
        <taxon>Streptophyta</taxon>
        <taxon>Embryophyta</taxon>
        <taxon>Tracheophyta</taxon>
        <taxon>Spermatophyta</taxon>
        <taxon>Magnoliopsida</taxon>
        <taxon>Liliopsida</taxon>
        <taxon>Poales</taxon>
        <taxon>Poaceae</taxon>
        <taxon>BOP clade</taxon>
        <taxon>Oryzoideae</taxon>
        <taxon>Oryzeae</taxon>
        <taxon>Oryzinae</taxon>
        <taxon>Oryza</taxon>
    </lineage>
</organism>
<reference evidence="2" key="1">
    <citation type="submission" date="2015-04" db="UniProtKB">
        <authorList>
            <consortium name="EnsemblPlants"/>
        </authorList>
    </citation>
    <scope>IDENTIFICATION</scope>
    <source>
        <strain evidence="2">SL10</strain>
    </source>
</reference>
<dbReference type="OMA" id="WRCSAAH"/>
<dbReference type="Gramene" id="ONIVA05G15380.1">
    <property type="protein sequence ID" value="ONIVA05G15380.1"/>
    <property type="gene ID" value="ONIVA05G15380"/>
</dbReference>